<evidence type="ECO:0000256" key="3">
    <source>
        <dbReference type="ARBA" id="ARBA00022692"/>
    </source>
</evidence>
<comment type="similarity">
    <text evidence="2 14">Belongs to the integrin alpha chain family.</text>
</comment>
<dbReference type="Gene3D" id="2.60.40.1510">
    <property type="entry name" value="ntegrin, alpha v. Chain A, domain 3"/>
    <property type="match status" value="1"/>
</dbReference>
<dbReference type="Pfam" id="PF01839">
    <property type="entry name" value="FG-GAP"/>
    <property type="match status" value="1"/>
</dbReference>
<dbReference type="Ensembl" id="ENSEBUT00000002427.1">
    <property type="protein sequence ID" value="ENSEBUP00000002081.1"/>
    <property type="gene ID" value="ENSEBUG00000001657.1"/>
</dbReference>
<keyword evidence="9 14" id="KW-0472">Membrane</keyword>
<feature type="domain" description="Integrin alpha second immunoglobulin-like" evidence="17">
    <location>
        <begin position="568"/>
        <end position="722"/>
    </location>
</feature>
<evidence type="ECO:0000256" key="13">
    <source>
        <dbReference type="PROSITE-ProRule" id="PRU00803"/>
    </source>
</evidence>
<feature type="repeat" description="FG-GAP" evidence="13">
    <location>
        <begin position="358"/>
        <end position="413"/>
    </location>
</feature>
<dbReference type="Gene3D" id="2.60.40.1460">
    <property type="entry name" value="Integrin domains. Chain A, domain 2"/>
    <property type="match status" value="1"/>
</dbReference>
<dbReference type="GO" id="GO:0033627">
    <property type="term" value="P:cell adhesion mediated by integrin"/>
    <property type="evidence" value="ECO:0007669"/>
    <property type="project" value="TreeGrafter"/>
</dbReference>
<protein>
    <submittedName>
        <fullName evidence="19">Integrin subunit alpha 6</fullName>
    </submittedName>
</protein>
<keyword evidence="7 14" id="KW-1133">Transmembrane helix</keyword>
<dbReference type="GO" id="GO:0007229">
    <property type="term" value="P:integrin-mediated signaling pathway"/>
    <property type="evidence" value="ECO:0007669"/>
    <property type="project" value="UniProtKB-KW"/>
</dbReference>
<proteinExistence type="inferred from homology"/>
<dbReference type="InterPro" id="IPR013517">
    <property type="entry name" value="FG-GAP"/>
</dbReference>
<keyword evidence="4 14" id="KW-0732">Signal</keyword>
<dbReference type="Pfam" id="PF20805">
    <property type="entry name" value="Integrin_A_Ig_2"/>
    <property type="match status" value="1"/>
</dbReference>
<evidence type="ECO:0000256" key="4">
    <source>
        <dbReference type="ARBA" id="ARBA00022729"/>
    </source>
</evidence>
<evidence type="ECO:0000259" key="17">
    <source>
        <dbReference type="Pfam" id="PF20805"/>
    </source>
</evidence>
<dbReference type="AlphaFoldDB" id="A0A8C4NGB2"/>
<dbReference type="GO" id="GO:0007160">
    <property type="term" value="P:cell-matrix adhesion"/>
    <property type="evidence" value="ECO:0007669"/>
    <property type="project" value="TreeGrafter"/>
</dbReference>
<evidence type="ECO:0000256" key="6">
    <source>
        <dbReference type="ARBA" id="ARBA00022889"/>
    </source>
</evidence>
<keyword evidence="20" id="KW-1185">Reference proteome</keyword>
<evidence type="ECO:0000259" key="16">
    <source>
        <dbReference type="Pfam" id="PF08441"/>
    </source>
</evidence>
<evidence type="ECO:0000313" key="20">
    <source>
        <dbReference type="Proteomes" id="UP000694388"/>
    </source>
</evidence>
<evidence type="ECO:0000256" key="2">
    <source>
        <dbReference type="ARBA" id="ARBA00008054"/>
    </source>
</evidence>
<keyword evidence="12" id="KW-0325">Glycoprotein</keyword>
<feature type="signal peptide" evidence="14">
    <location>
        <begin position="1"/>
        <end position="17"/>
    </location>
</feature>
<dbReference type="GO" id="GO:0005178">
    <property type="term" value="F:integrin binding"/>
    <property type="evidence" value="ECO:0007669"/>
    <property type="project" value="TreeGrafter"/>
</dbReference>
<keyword evidence="3 14" id="KW-0812">Transmembrane</keyword>
<evidence type="ECO:0000256" key="12">
    <source>
        <dbReference type="ARBA" id="ARBA00023180"/>
    </source>
</evidence>
<keyword evidence="10" id="KW-1015">Disulfide bond</keyword>
<dbReference type="Pfam" id="PF08441">
    <property type="entry name" value="Integrin_A_Ig_1"/>
    <property type="match status" value="1"/>
</dbReference>
<evidence type="ECO:0000259" key="18">
    <source>
        <dbReference type="Pfam" id="PF20806"/>
    </source>
</evidence>
<dbReference type="FunFam" id="1.20.5.930:FF:000001">
    <property type="entry name" value="Integrin subunit alpha V"/>
    <property type="match status" value="1"/>
</dbReference>
<dbReference type="InterPro" id="IPR032695">
    <property type="entry name" value="Integrin_dom_sf"/>
</dbReference>
<feature type="chain" id="PRO_5034695137" evidence="14">
    <location>
        <begin position="18"/>
        <end position="1037"/>
    </location>
</feature>
<keyword evidence="6 14" id="KW-0130">Cell adhesion</keyword>
<dbReference type="InterPro" id="IPR048285">
    <property type="entry name" value="Integrin_alpha_Ig-like_2"/>
</dbReference>
<evidence type="ECO:0000256" key="15">
    <source>
        <dbReference type="SAM" id="MobiDB-lite"/>
    </source>
</evidence>
<feature type="transmembrane region" description="Helical" evidence="14">
    <location>
        <begin position="954"/>
        <end position="978"/>
    </location>
</feature>
<dbReference type="PRINTS" id="PR01185">
    <property type="entry name" value="INTEGRINA"/>
</dbReference>
<evidence type="ECO:0000256" key="14">
    <source>
        <dbReference type="RuleBase" id="RU003762"/>
    </source>
</evidence>
<dbReference type="InterPro" id="IPR018184">
    <property type="entry name" value="Integrin_alpha_C_CS"/>
</dbReference>
<feature type="region of interest" description="Disordered" evidence="15">
    <location>
        <begin position="1004"/>
        <end position="1023"/>
    </location>
</feature>
<dbReference type="GO" id="GO:0008305">
    <property type="term" value="C:integrin complex"/>
    <property type="evidence" value="ECO:0007669"/>
    <property type="project" value="InterPro"/>
</dbReference>
<dbReference type="PANTHER" id="PTHR23220:SF122">
    <property type="entry name" value="INTEGRIN ALPHA-PS1"/>
    <property type="match status" value="1"/>
</dbReference>
<dbReference type="GO" id="GO:0050900">
    <property type="term" value="P:leukocyte migration"/>
    <property type="evidence" value="ECO:0007669"/>
    <property type="project" value="TreeGrafter"/>
</dbReference>
<feature type="domain" description="Integrin alpha first immunoglubulin-like" evidence="16">
    <location>
        <begin position="513"/>
        <end position="566"/>
    </location>
</feature>
<dbReference type="InterPro" id="IPR013519">
    <property type="entry name" value="Int_alpha_beta-p"/>
</dbReference>
<accession>A0A8C4NGB2</accession>
<evidence type="ECO:0000256" key="1">
    <source>
        <dbReference type="ARBA" id="ARBA00004479"/>
    </source>
</evidence>
<name>A0A8C4NGB2_EPTBU</name>
<dbReference type="InterPro" id="IPR000413">
    <property type="entry name" value="Integrin_alpha"/>
</dbReference>
<feature type="repeat" description="FG-GAP" evidence="13">
    <location>
        <begin position="417"/>
        <end position="478"/>
    </location>
</feature>
<dbReference type="Gene3D" id="2.60.40.1530">
    <property type="entry name" value="ntegrin, alpha v. Chain A, domain 4"/>
    <property type="match status" value="1"/>
</dbReference>
<feature type="repeat" description="FG-GAP" evidence="13">
    <location>
        <begin position="22"/>
        <end position="87"/>
    </location>
</feature>
<dbReference type="InterPro" id="IPR028994">
    <property type="entry name" value="Integrin_alpha_N"/>
</dbReference>
<comment type="subcellular location">
    <subcellularLocation>
        <location evidence="1 14">Membrane</location>
        <topology evidence="1 14">Single-pass type I membrane protein</topology>
    </subcellularLocation>
</comment>
<evidence type="ECO:0000256" key="9">
    <source>
        <dbReference type="ARBA" id="ARBA00023136"/>
    </source>
</evidence>
<dbReference type="InterPro" id="IPR048286">
    <property type="entry name" value="Integrin_alpha_Ig-like_3"/>
</dbReference>
<dbReference type="Proteomes" id="UP000694388">
    <property type="component" value="Unplaced"/>
</dbReference>
<dbReference type="SUPFAM" id="SSF69179">
    <property type="entry name" value="Integrin domains"/>
    <property type="match status" value="3"/>
</dbReference>
<reference evidence="19" key="1">
    <citation type="submission" date="2025-08" db="UniProtKB">
        <authorList>
            <consortium name="Ensembl"/>
        </authorList>
    </citation>
    <scope>IDENTIFICATION</scope>
</reference>
<evidence type="ECO:0000256" key="11">
    <source>
        <dbReference type="ARBA" id="ARBA00023170"/>
    </source>
</evidence>
<dbReference type="Pfam" id="PF20806">
    <property type="entry name" value="Integrin_A_Ig_3"/>
    <property type="match status" value="1"/>
</dbReference>
<feature type="domain" description="Integrin alpha third immunoglobulin-like" evidence="18">
    <location>
        <begin position="729"/>
        <end position="944"/>
    </location>
</feature>
<dbReference type="PANTHER" id="PTHR23220">
    <property type="entry name" value="INTEGRIN ALPHA"/>
    <property type="match status" value="1"/>
</dbReference>
<dbReference type="GO" id="GO:0098609">
    <property type="term" value="P:cell-cell adhesion"/>
    <property type="evidence" value="ECO:0007669"/>
    <property type="project" value="TreeGrafter"/>
</dbReference>
<dbReference type="Gene3D" id="2.130.10.130">
    <property type="entry name" value="Integrin alpha, N-terminal"/>
    <property type="match status" value="1"/>
</dbReference>
<dbReference type="PROSITE" id="PS00242">
    <property type="entry name" value="INTEGRIN_ALPHA"/>
    <property type="match status" value="1"/>
</dbReference>
<dbReference type="InterPro" id="IPR013649">
    <property type="entry name" value="Integrin_alpha_Ig-like_1"/>
</dbReference>
<keyword evidence="8 14" id="KW-0401">Integrin</keyword>
<dbReference type="SUPFAM" id="SSF69318">
    <property type="entry name" value="Integrin alpha N-terminal domain"/>
    <property type="match status" value="1"/>
</dbReference>
<dbReference type="PROSITE" id="PS51470">
    <property type="entry name" value="FG_GAP"/>
    <property type="match status" value="4"/>
</dbReference>
<evidence type="ECO:0000256" key="10">
    <source>
        <dbReference type="ARBA" id="ARBA00023157"/>
    </source>
</evidence>
<evidence type="ECO:0000313" key="19">
    <source>
        <dbReference type="Ensembl" id="ENSEBUP00000002081.1"/>
    </source>
</evidence>
<dbReference type="Gene3D" id="1.20.5.930">
    <property type="entry name" value="Bicelle-embedded integrin alpha(iib) transmembrane segment"/>
    <property type="match status" value="1"/>
</dbReference>
<keyword evidence="5" id="KW-0677">Repeat</keyword>
<keyword evidence="11 14" id="KW-0675">Receptor</keyword>
<evidence type="ECO:0000256" key="5">
    <source>
        <dbReference type="ARBA" id="ARBA00022737"/>
    </source>
</evidence>
<evidence type="ECO:0000256" key="7">
    <source>
        <dbReference type="ARBA" id="ARBA00022989"/>
    </source>
</evidence>
<feature type="repeat" description="FG-GAP" evidence="13">
    <location>
        <begin position="296"/>
        <end position="357"/>
    </location>
</feature>
<sequence>MAIAALVSLLLMKHACAFNLDTKETIVKKGPADSFFGFSVALHRQASPQAANWLVVGAPKAEGLSHQGAKSTGGMYRCPITDSTSDCERVIFDNDVDATKESKEDQWMGVTVRSQGYGGKLMACAHRYEKRQYVGESAETRSLMGRCYVLSQNFKIDEKDEMDGGGWKFCDHRTLSHARFGVCQQGTDAAFTPDFHYVYFGAPGAYHWKGVVHASQKNNTFYEMDIFNDGPYETGDENKHREELVPVPYNSYLGFSVDSAKGITDQKRLSFVAGAPRTNHTGAVMILKIKPPHMLEPEQIIYGEELASSFGYDVTVVDLNNDGWQDLVVGAPQYFDRKNEIGGAVYVYMNLQGSYDERSYVRLDGAKDSMFGLAVANIKDINLDKFEDIAVGAPYDGEGKVFIFLGKRSGLEITPTQIISGSELQHRIQQFGYSISGGIDMDNNVYPDVLVGSLSDKVALLRARPVILPTVYIVSIEDIDMEKKTCKNGIDICMKVQACLSYKAKPDSYNAAEDIKDKLRAIPVELSYHIKEASQHQPLQVDHTLSPVLDVSTRKPVTAKINFIKEGCGDDNICQSEMSLRYYYCSHSEDDTFDRLKRVDGHQVLSLKDQKTLALEVEVENTGDDAYEAHFQLVLPHSVSYGGHRKKEVPEDFQLVCWGNENGSLADCDLGNPMKRDQRISFYMILGTSGINVDTYEINPMLKLNTTSEQPGLKAVEAKLKVVIELSLAVTGVVRPIHTEFGGEVKGESAMKTEDDVGSLIEYKFQVMNTGKSIGSLGNAYINISWPAEITNGKWLLYLVNVTVNGTLDTSCHPGNRINELNLQSIGNEYDWNRERRHTHELEPVVSESKVERWSSQREKKVLDCLRGTARCWTLQCSLTGMEQSATVLLRARLWSSTFLEEFDNISEMEVITRAKIGITTQGANIIMKNAKLHGYLVRLMVSPEMSIQPYQSIPWWIILLAVLAGILMLALLILLLWKCGFFKRSRYQDNPPQYHAVRIRKAERQANDGHAPRYHARGPPKKKEWVTTWQENESYY</sequence>
<dbReference type="SMART" id="SM00191">
    <property type="entry name" value="Int_alpha"/>
    <property type="match status" value="5"/>
</dbReference>
<dbReference type="GeneTree" id="ENSGT00940000155353"/>
<organism evidence="19 20">
    <name type="scientific">Eptatretus burgeri</name>
    <name type="common">Inshore hagfish</name>
    <dbReference type="NCBI Taxonomy" id="7764"/>
    <lineage>
        <taxon>Eukaryota</taxon>
        <taxon>Metazoa</taxon>
        <taxon>Chordata</taxon>
        <taxon>Craniata</taxon>
        <taxon>Vertebrata</taxon>
        <taxon>Cyclostomata</taxon>
        <taxon>Myxini</taxon>
        <taxon>Myxiniformes</taxon>
        <taxon>Myxinidae</taxon>
        <taxon>Eptatretinae</taxon>
        <taxon>Eptatretus</taxon>
    </lineage>
</organism>
<reference evidence="19" key="2">
    <citation type="submission" date="2025-09" db="UniProtKB">
        <authorList>
            <consortium name="Ensembl"/>
        </authorList>
    </citation>
    <scope>IDENTIFICATION</scope>
</reference>
<evidence type="ECO:0000256" key="8">
    <source>
        <dbReference type="ARBA" id="ARBA00023037"/>
    </source>
</evidence>
<dbReference type="GO" id="GO:0009897">
    <property type="term" value="C:external side of plasma membrane"/>
    <property type="evidence" value="ECO:0007669"/>
    <property type="project" value="TreeGrafter"/>
</dbReference>